<reference evidence="7" key="2">
    <citation type="journal article" date="2015" name="PLoS Genet.">
        <title>The dynamic genome and transcriptome of the human fungal pathogen Blastomyces and close relative Emmonsia.</title>
        <authorList>
            <person name="Munoz J.F."/>
            <person name="Gauthier G.M."/>
            <person name="Desjardins C.A."/>
            <person name="Gallo J.E."/>
            <person name="Holder J."/>
            <person name="Sullivan T.D."/>
            <person name="Marty A.J."/>
            <person name="Carmen J.C."/>
            <person name="Chen Z."/>
            <person name="Ding L."/>
            <person name="Gujja S."/>
            <person name="Magrini V."/>
            <person name="Misas E."/>
            <person name="Mitreva M."/>
            <person name="Priest M."/>
            <person name="Saif S."/>
            <person name="Whiston E.A."/>
            <person name="Young S."/>
            <person name="Zeng Q."/>
            <person name="Goldman W.E."/>
            <person name="Mardis E.R."/>
            <person name="Taylor J.W."/>
            <person name="McEwen J.G."/>
            <person name="Clay O.K."/>
            <person name="Klein B.S."/>
            <person name="Cuomo C.A."/>
        </authorList>
    </citation>
    <scope>NUCLEOTIDE SEQUENCE [LARGE SCALE GENOMIC DNA]</scope>
    <source>
        <strain evidence="7">SLH14081</strain>
    </source>
</reference>
<keyword evidence="3 5" id="KW-1133">Transmembrane helix</keyword>
<sequence>MGRPLTFSGFLKNDKRACYFTTPSGSYFLISISFRATMSSELTAEDLYHYSPNKGVAIFFTAAYAFSAALHELQYRTSKPQKFTIPLTLGAIFSAIGFLQRSLLASDKGNVKSLYTISTMFILGAGPTYAGADYFICGRLFSFVPSAAPMSPIRVVRTFIVFDVLAEVCVWAGAGLLAGADTDTAARFKVGLNLVRVAMIIQVTLFAVFVAVLTLFHVRVREVRAKWSVTSDGGTGRRFMTVVYSLYTSSVFIIIRSAYHIAETFVPEGHSFRTAEHPFLICEALVMLLNTAMFNIFHPGHILPIDSRVYVGRDGQERANEAIEGAFNDSRPLLQKILDPLDFKGLFVRDKRKLYDPQEELEMYTNSTQGLVRR</sequence>
<feature type="transmembrane region" description="Helical" evidence="5">
    <location>
        <begin position="115"/>
        <end position="137"/>
    </location>
</feature>
<comment type="subcellular location">
    <subcellularLocation>
        <location evidence="1">Membrane</location>
        <topology evidence="1">Multi-pass membrane protein</topology>
    </subcellularLocation>
</comment>
<organism evidence="6 7">
    <name type="scientific">Blastomyces gilchristii (strain SLH14081)</name>
    <name type="common">Blastomyces dermatitidis</name>
    <dbReference type="NCBI Taxonomy" id="559298"/>
    <lineage>
        <taxon>Eukaryota</taxon>
        <taxon>Fungi</taxon>
        <taxon>Dikarya</taxon>
        <taxon>Ascomycota</taxon>
        <taxon>Pezizomycotina</taxon>
        <taxon>Eurotiomycetes</taxon>
        <taxon>Eurotiomycetidae</taxon>
        <taxon>Onygenales</taxon>
        <taxon>Ajellomycetaceae</taxon>
        <taxon>Blastomyces</taxon>
    </lineage>
</organism>
<dbReference type="PANTHER" id="PTHR31465:SF13">
    <property type="entry name" value="RTA1 DOMAIN PROTEIN-RELATED"/>
    <property type="match status" value="1"/>
</dbReference>
<feature type="transmembrane region" description="Helical" evidence="5">
    <location>
        <begin position="239"/>
        <end position="258"/>
    </location>
</feature>
<evidence type="ECO:0000313" key="7">
    <source>
        <dbReference type="Proteomes" id="UP000002038"/>
    </source>
</evidence>
<evidence type="ECO:0000256" key="3">
    <source>
        <dbReference type="ARBA" id="ARBA00022989"/>
    </source>
</evidence>
<dbReference type="EMBL" id="GG657448">
    <property type="protein sequence ID" value="OAT03315.1"/>
    <property type="molecule type" value="Genomic_DNA"/>
</dbReference>
<dbReference type="EMBL" id="GG657448">
    <property type="protein sequence ID" value="OAT03314.1"/>
    <property type="molecule type" value="Genomic_DNA"/>
</dbReference>
<dbReference type="RefSeq" id="XP_031575578.1">
    <property type="nucleotide sequence ID" value="XM_031719709.1"/>
</dbReference>
<evidence type="ECO:0000256" key="2">
    <source>
        <dbReference type="ARBA" id="ARBA00022692"/>
    </source>
</evidence>
<evidence type="ECO:0000313" key="6">
    <source>
        <dbReference type="EMBL" id="OAT03315.1"/>
    </source>
</evidence>
<evidence type="ECO:0000256" key="1">
    <source>
        <dbReference type="ARBA" id="ARBA00004141"/>
    </source>
</evidence>
<dbReference type="InterPro" id="IPR007568">
    <property type="entry name" value="RTA1"/>
</dbReference>
<feature type="transmembrane region" description="Helical" evidence="5">
    <location>
        <begin position="158"/>
        <end position="177"/>
    </location>
</feature>
<dbReference type="Proteomes" id="UP000002038">
    <property type="component" value="Unassembled WGS sequence"/>
</dbReference>
<keyword evidence="4 5" id="KW-0472">Membrane</keyword>
<name>A0A179U5N4_BLAGS</name>
<evidence type="ECO:0000256" key="5">
    <source>
        <dbReference type="SAM" id="Phobius"/>
    </source>
</evidence>
<dbReference type="RefSeq" id="XP_031575579.1">
    <property type="nucleotide sequence ID" value="XM_031719710.1"/>
</dbReference>
<accession>A0A179U5N4</accession>
<feature type="transmembrane region" description="Helical" evidence="5">
    <location>
        <begin position="56"/>
        <end position="73"/>
    </location>
</feature>
<keyword evidence="7" id="KW-1185">Reference proteome</keyword>
<dbReference type="AlphaFoldDB" id="A0A179U5N4"/>
<feature type="transmembrane region" description="Helical" evidence="5">
    <location>
        <begin position="278"/>
        <end position="297"/>
    </location>
</feature>
<dbReference type="VEuPathDB" id="FungiDB:BDBG_00049"/>
<evidence type="ECO:0008006" key="8">
    <source>
        <dbReference type="Google" id="ProtNLM"/>
    </source>
</evidence>
<dbReference type="GO" id="GO:0016020">
    <property type="term" value="C:membrane"/>
    <property type="evidence" value="ECO:0007669"/>
    <property type="project" value="UniProtKB-SubCell"/>
</dbReference>
<dbReference type="KEGG" id="bgh:BDBG_00049"/>
<gene>
    <name evidence="6" type="ORF">BDBG_00049</name>
</gene>
<protein>
    <recommendedName>
        <fullName evidence="8">RTA1 domain-containing protein</fullName>
    </recommendedName>
</protein>
<keyword evidence="2 5" id="KW-0812">Transmembrane</keyword>
<dbReference type="GeneID" id="8507817"/>
<dbReference type="OrthoDB" id="3358017at2759"/>
<dbReference type="PANTHER" id="PTHR31465">
    <property type="entry name" value="PROTEIN RTA1-RELATED"/>
    <property type="match status" value="1"/>
</dbReference>
<dbReference type="Pfam" id="PF04479">
    <property type="entry name" value="RTA1"/>
    <property type="match status" value="1"/>
</dbReference>
<reference evidence="6" key="1">
    <citation type="submission" date="2009-02" db="EMBL/GenBank/DDBJ databases">
        <title>The Genome Sequence of Blastomyces dermatitidis strain SLH14081.</title>
        <authorList>
            <consortium name="The Broad Institute Genome Sequencing Platform"/>
            <consortium name="Broad Institute Microbial Sequencing Center."/>
            <person name="Champion M."/>
            <person name="Cuomo C."/>
            <person name="Ma L.-J."/>
            <person name="Henn M.R."/>
            <person name="Klein B."/>
            <person name="Goldman B."/>
            <person name="Young S."/>
            <person name="Kodira C.D."/>
            <person name="Zeng Q."/>
            <person name="Koehrsen M."/>
            <person name="Alvarado L."/>
            <person name="Berlin A.M."/>
            <person name="Heiman D.I."/>
            <person name="Hepburn T.A."/>
            <person name="Saif S."/>
            <person name="Shea T.D."/>
            <person name="Shenoy N."/>
            <person name="Sykes S."/>
            <person name="Galagan J."/>
            <person name="Nusbaum C."/>
            <person name="Birren B."/>
        </authorList>
    </citation>
    <scope>NUCLEOTIDE SEQUENCE</scope>
    <source>
        <strain evidence="6">SLH14081</strain>
    </source>
</reference>
<feature type="transmembrane region" description="Helical" evidence="5">
    <location>
        <begin position="85"/>
        <end position="103"/>
    </location>
</feature>
<evidence type="ECO:0000256" key="4">
    <source>
        <dbReference type="ARBA" id="ARBA00023136"/>
    </source>
</evidence>
<feature type="transmembrane region" description="Helical" evidence="5">
    <location>
        <begin position="197"/>
        <end position="218"/>
    </location>
</feature>
<proteinExistence type="predicted"/>